<name>A0ABT5JLU5_9SPHN</name>
<accession>A0ABT5JLU5</accession>
<protein>
    <submittedName>
        <fullName evidence="2">Uncharacterized protein</fullName>
    </submittedName>
</protein>
<dbReference type="EMBL" id="JAQQXQ010000001">
    <property type="protein sequence ID" value="MDC8753464.1"/>
    <property type="molecule type" value="Genomic_DNA"/>
</dbReference>
<reference evidence="2 3" key="1">
    <citation type="submission" date="2022-10" db="EMBL/GenBank/DDBJ databases">
        <title>Erythrobacter sp. sf7 Genome sequencing.</title>
        <authorList>
            <person name="Park S."/>
        </authorList>
    </citation>
    <scope>NUCLEOTIDE SEQUENCE [LARGE SCALE GENOMIC DNA]</scope>
    <source>
        <strain evidence="3">sf7</strain>
    </source>
</reference>
<dbReference type="RefSeq" id="WP_273675825.1">
    <property type="nucleotide sequence ID" value="NZ_JAQQXQ010000001.1"/>
</dbReference>
<gene>
    <name evidence="2" type="ORF">OIK40_02270</name>
</gene>
<organism evidence="2 3">
    <name type="scientific">Erythrobacter fulvus</name>
    <dbReference type="NCBI Taxonomy" id="2987523"/>
    <lineage>
        <taxon>Bacteria</taxon>
        <taxon>Pseudomonadati</taxon>
        <taxon>Pseudomonadota</taxon>
        <taxon>Alphaproteobacteria</taxon>
        <taxon>Sphingomonadales</taxon>
        <taxon>Erythrobacteraceae</taxon>
        <taxon>Erythrobacter/Porphyrobacter group</taxon>
        <taxon>Erythrobacter</taxon>
    </lineage>
</organism>
<evidence type="ECO:0000313" key="3">
    <source>
        <dbReference type="Proteomes" id="UP001216558"/>
    </source>
</evidence>
<dbReference type="Proteomes" id="UP001216558">
    <property type="component" value="Unassembled WGS sequence"/>
</dbReference>
<feature type="compositionally biased region" description="Basic and acidic residues" evidence="1">
    <location>
        <begin position="20"/>
        <end position="30"/>
    </location>
</feature>
<keyword evidence="3" id="KW-1185">Reference proteome</keyword>
<feature type="region of interest" description="Disordered" evidence="1">
    <location>
        <begin position="1"/>
        <end position="40"/>
    </location>
</feature>
<sequence>MSDHPSTFRGETGDTGTTAWDDRASLHAADDSGGVLDGGSALQRGTFAEMIRHLAALPQETRQRYVIAKAGDRRYSADEAMALASRPDFPAQDAG</sequence>
<proteinExistence type="predicted"/>
<evidence type="ECO:0000256" key="1">
    <source>
        <dbReference type="SAM" id="MobiDB-lite"/>
    </source>
</evidence>
<comment type="caution">
    <text evidence="2">The sequence shown here is derived from an EMBL/GenBank/DDBJ whole genome shotgun (WGS) entry which is preliminary data.</text>
</comment>
<evidence type="ECO:0000313" key="2">
    <source>
        <dbReference type="EMBL" id="MDC8753464.1"/>
    </source>
</evidence>